<gene>
    <name evidence="2" type="ORF">SAMN05444411_10144</name>
</gene>
<keyword evidence="1" id="KW-0472">Membrane</keyword>
<evidence type="ECO:0000313" key="2">
    <source>
        <dbReference type="EMBL" id="SDW08596.1"/>
    </source>
</evidence>
<keyword evidence="1" id="KW-0812">Transmembrane</keyword>
<sequence length="51" mass="5980">MKLEKFLMYKIGKVSMITLFVVIVVILNFFMLNKVISKHVQNTNVEHSIIK</sequence>
<proteinExistence type="predicted"/>
<accession>A0A1H2QN56</accession>
<name>A0A1H2QN56_9FLAO</name>
<organism evidence="2 3">
    <name type="scientific">Lutibacter oricola</name>
    <dbReference type="NCBI Taxonomy" id="762486"/>
    <lineage>
        <taxon>Bacteria</taxon>
        <taxon>Pseudomonadati</taxon>
        <taxon>Bacteroidota</taxon>
        <taxon>Flavobacteriia</taxon>
        <taxon>Flavobacteriales</taxon>
        <taxon>Flavobacteriaceae</taxon>
        <taxon>Lutibacter</taxon>
    </lineage>
</organism>
<evidence type="ECO:0000256" key="1">
    <source>
        <dbReference type="SAM" id="Phobius"/>
    </source>
</evidence>
<keyword evidence="3" id="KW-1185">Reference proteome</keyword>
<dbReference type="Proteomes" id="UP000199595">
    <property type="component" value="Unassembled WGS sequence"/>
</dbReference>
<keyword evidence="1" id="KW-1133">Transmembrane helix</keyword>
<evidence type="ECO:0000313" key="3">
    <source>
        <dbReference type="Proteomes" id="UP000199595"/>
    </source>
</evidence>
<reference evidence="2 3" key="1">
    <citation type="submission" date="2016-10" db="EMBL/GenBank/DDBJ databases">
        <authorList>
            <person name="de Groot N.N."/>
        </authorList>
    </citation>
    <scope>NUCLEOTIDE SEQUENCE [LARGE SCALE GENOMIC DNA]</scope>
    <source>
        <strain evidence="2 3">DSM 24956</strain>
    </source>
</reference>
<protein>
    <submittedName>
        <fullName evidence="2">Uncharacterized protein</fullName>
    </submittedName>
</protein>
<dbReference type="EMBL" id="FNNJ01000001">
    <property type="protein sequence ID" value="SDW08596.1"/>
    <property type="molecule type" value="Genomic_DNA"/>
</dbReference>
<dbReference type="AlphaFoldDB" id="A0A1H2QN56"/>
<dbReference type="STRING" id="762486.SAMN05444411_10144"/>
<feature type="transmembrane region" description="Helical" evidence="1">
    <location>
        <begin position="12"/>
        <end position="32"/>
    </location>
</feature>
<dbReference type="RefSeq" id="WP_175454714.1">
    <property type="nucleotide sequence ID" value="NZ_FNNJ01000001.1"/>
</dbReference>